<evidence type="ECO:0000313" key="13">
    <source>
        <dbReference type="Proteomes" id="UP000182334"/>
    </source>
</evidence>
<evidence type="ECO:0000256" key="7">
    <source>
        <dbReference type="ARBA" id="ARBA00023242"/>
    </source>
</evidence>
<dbReference type="Proteomes" id="UP000182334">
    <property type="component" value="Chromosome I"/>
</dbReference>
<comment type="similarity">
    <text evidence="1 10">Belongs to the SPC24 family.</text>
</comment>
<evidence type="ECO:0000256" key="6">
    <source>
        <dbReference type="ARBA" id="ARBA00023054"/>
    </source>
</evidence>
<dbReference type="Gene3D" id="3.30.160.430">
    <property type="match status" value="1"/>
</dbReference>
<evidence type="ECO:0000256" key="2">
    <source>
        <dbReference type="ARBA" id="ARBA00022454"/>
    </source>
</evidence>
<dbReference type="CDD" id="cd11565">
    <property type="entry name" value="RWD_Spc24"/>
    <property type="match status" value="1"/>
</dbReference>
<keyword evidence="9 10" id="KW-0137">Centromere</keyword>
<accession>A0A1L0B5Y1</accession>
<comment type="subcellular location">
    <subcellularLocation>
        <location evidence="10">Nucleus</location>
    </subcellularLocation>
    <subcellularLocation>
        <location evidence="10">Chromosome</location>
        <location evidence="10">Centromere</location>
        <location evidence="10">Kinetochore</location>
    </subcellularLocation>
</comment>
<dbReference type="EMBL" id="LT635756">
    <property type="protein sequence ID" value="SGZ46254.1"/>
    <property type="molecule type" value="Genomic_DNA"/>
</dbReference>
<evidence type="ECO:0000256" key="1">
    <source>
        <dbReference type="ARBA" id="ARBA00007804"/>
    </source>
</evidence>
<comment type="subunit">
    <text evidence="10">Component of the NDC80 complex.</text>
</comment>
<evidence type="ECO:0000256" key="10">
    <source>
        <dbReference type="RuleBase" id="RU368011"/>
    </source>
</evidence>
<dbReference type="InterPro" id="IPR038066">
    <property type="entry name" value="Spc24_Fungi_globular_sf"/>
</dbReference>
<keyword evidence="4 10" id="KW-0498">Mitosis</keyword>
<keyword evidence="7 10" id="KW-0539">Nucleus</keyword>
<dbReference type="PANTHER" id="PTHR22142:SF2">
    <property type="entry name" value="KINETOCHORE PROTEIN SPC24"/>
    <property type="match status" value="1"/>
</dbReference>
<evidence type="ECO:0000313" key="12">
    <source>
        <dbReference type="EMBL" id="SGZ46254.1"/>
    </source>
</evidence>
<dbReference type="GO" id="GO:0051301">
    <property type="term" value="P:cell division"/>
    <property type="evidence" value="ECO:0007669"/>
    <property type="project" value="UniProtKB-UniRule"/>
</dbReference>
<dbReference type="GO" id="GO:0007059">
    <property type="term" value="P:chromosome segregation"/>
    <property type="evidence" value="ECO:0007669"/>
    <property type="project" value="TreeGrafter"/>
</dbReference>
<dbReference type="GO" id="GO:0031262">
    <property type="term" value="C:Ndc80 complex"/>
    <property type="evidence" value="ECO:0007669"/>
    <property type="project" value="TreeGrafter"/>
</dbReference>
<evidence type="ECO:0000256" key="8">
    <source>
        <dbReference type="ARBA" id="ARBA00023306"/>
    </source>
</evidence>
<proteinExistence type="inferred from homology"/>
<dbReference type="GO" id="GO:0005634">
    <property type="term" value="C:nucleus"/>
    <property type="evidence" value="ECO:0007669"/>
    <property type="project" value="UniProtKB-SubCell"/>
</dbReference>
<dbReference type="Pfam" id="PF08286">
    <property type="entry name" value="Spc24"/>
    <property type="match status" value="1"/>
</dbReference>
<evidence type="ECO:0000256" key="3">
    <source>
        <dbReference type="ARBA" id="ARBA00022618"/>
    </source>
</evidence>
<keyword evidence="5 10" id="KW-0995">Kinetochore</keyword>
<protein>
    <recommendedName>
        <fullName evidence="10">Kinetochore protein Spc24</fullName>
    </recommendedName>
</protein>
<dbReference type="PANTHER" id="PTHR22142">
    <property type="match status" value="1"/>
</dbReference>
<keyword evidence="6 11" id="KW-0175">Coiled coil</keyword>
<dbReference type="InterPro" id="IPR013252">
    <property type="entry name" value="Ndc80_Spc24"/>
</dbReference>
<keyword evidence="13" id="KW-1185">Reference proteome</keyword>
<dbReference type="GO" id="GO:0008017">
    <property type="term" value="F:microtubule binding"/>
    <property type="evidence" value="ECO:0007669"/>
    <property type="project" value="TreeGrafter"/>
</dbReference>
<sequence length="217" mass="24402">MLDVALDTLIDSTIEGFETQPDISSLARIAESLKKTNELREAKIDRLQKEVDTLQAEVDALSSEIKAMVQPDASILERLAEYGTAPVLKEDESIFKVMNAKSIELDNLKVSLAKRLTDLESTINQMDMVKVNLARHSEEVSNQKEQALATNIATNFNSNSMRISLYKSLGVHIEELDNMNDKIVVFGPSKNLTSVLQVDEKYLDYFISNYIWEKIGT</sequence>
<evidence type="ECO:0000256" key="4">
    <source>
        <dbReference type="ARBA" id="ARBA00022776"/>
    </source>
</evidence>
<dbReference type="STRING" id="45354.A0A1L0B5Y1"/>
<gene>
    <name evidence="12" type="ORF">SAMEA4029010_CIC11G00000000347</name>
</gene>
<dbReference type="AlphaFoldDB" id="A0A1L0B5Y1"/>
<dbReference type="OrthoDB" id="3344830at2759"/>
<dbReference type="SUPFAM" id="SSF143026">
    <property type="entry name" value="Kinetochore globular domain"/>
    <property type="match status" value="1"/>
</dbReference>
<evidence type="ECO:0000256" key="11">
    <source>
        <dbReference type="SAM" id="Coils"/>
    </source>
</evidence>
<evidence type="ECO:0000256" key="9">
    <source>
        <dbReference type="ARBA" id="ARBA00023328"/>
    </source>
</evidence>
<comment type="function">
    <text evidence="10">Acts as a component of the essential kinetochore-associated NDC80 complex, which is required for chromosome segregation and spindle checkpoint activity.</text>
</comment>
<keyword evidence="3 10" id="KW-0132">Cell division</keyword>
<keyword evidence="2 10" id="KW-0158">Chromosome</keyword>
<name>A0A1L0B5Y1_9ASCO</name>
<evidence type="ECO:0000256" key="5">
    <source>
        <dbReference type="ARBA" id="ARBA00022838"/>
    </source>
</evidence>
<dbReference type="SUPFAM" id="SSF58100">
    <property type="entry name" value="Bacterial hemolysins"/>
    <property type="match status" value="1"/>
</dbReference>
<organism evidence="12 13">
    <name type="scientific">Sungouiella intermedia</name>
    <dbReference type="NCBI Taxonomy" id="45354"/>
    <lineage>
        <taxon>Eukaryota</taxon>
        <taxon>Fungi</taxon>
        <taxon>Dikarya</taxon>
        <taxon>Ascomycota</taxon>
        <taxon>Saccharomycotina</taxon>
        <taxon>Pichiomycetes</taxon>
        <taxon>Metschnikowiaceae</taxon>
        <taxon>Sungouiella</taxon>
    </lineage>
</organism>
<feature type="coiled-coil region" evidence="11">
    <location>
        <begin position="30"/>
        <end position="64"/>
    </location>
</feature>
<reference evidence="12 13" key="1">
    <citation type="submission" date="2016-10" db="EMBL/GenBank/DDBJ databases">
        <authorList>
            <person name="de Groot N.N."/>
        </authorList>
    </citation>
    <scope>NUCLEOTIDE SEQUENCE [LARGE SCALE GENOMIC DNA]</scope>
    <source>
        <strain evidence="12 13">CBS 141442</strain>
    </source>
</reference>
<keyword evidence="8 10" id="KW-0131">Cell cycle</keyword>